<comment type="caution">
    <text evidence="2">The sequence shown here is derived from an EMBL/GenBank/DDBJ whole genome shotgun (WGS) entry which is preliminary data.</text>
</comment>
<feature type="compositionally biased region" description="Polar residues" evidence="1">
    <location>
        <begin position="101"/>
        <end position="117"/>
    </location>
</feature>
<evidence type="ECO:0000313" key="3">
    <source>
        <dbReference type="Proteomes" id="UP000183567"/>
    </source>
</evidence>
<name>A0A1J8QAR8_9AGAM</name>
<sequence>MTSSLVFLLLGNHIKHSPRRDIYAARKESNSSSTSFLPKQQQQGVSQDTAGNDPSSESSDNDLLPDVHWCIAFFCYRCWSHGRLRIPPRWRLKRVDEPDQDSTTGSSHGVPQLHSYS</sequence>
<feature type="region of interest" description="Disordered" evidence="1">
    <location>
        <begin position="25"/>
        <end position="61"/>
    </location>
</feature>
<evidence type="ECO:0000313" key="2">
    <source>
        <dbReference type="EMBL" id="OJA17067.1"/>
    </source>
</evidence>
<keyword evidence="3" id="KW-1185">Reference proteome</keyword>
<dbReference type="Proteomes" id="UP000183567">
    <property type="component" value="Unassembled WGS sequence"/>
</dbReference>
<dbReference type="EMBL" id="LVVM01002204">
    <property type="protein sequence ID" value="OJA17067.1"/>
    <property type="molecule type" value="Genomic_DNA"/>
</dbReference>
<protein>
    <submittedName>
        <fullName evidence="2">Uncharacterized protein</fullName>
    </submittedName>
</protein>
<reference evidence="2 3" key="1">
    <citation type="submission" date="2016-03" db="EMBL/GenBank/DDBJ databases">
        <title>Comparative genomics of the ectomycorrhizal sister species Rhizopogon vinicolor and Rhizopogon vesiculosus (Basidiomycota: Boletales) reveals a divergence of the mating type B locus.</title>
        <authorList>
            <person name="Mujic A.B."/>
            <person name="Kuo A."/>
            <person name="Tritt A."/>
            <person name="Lipzen A."/>
            <person name="Chen C."/>
            <person name="Johnson J."/>
            <person name="Sharma A."/>
            <person name="Barry K."/>
            <person name="Grigoriev I.V."/>
            <person name="Spatafora J.W."/>
        </authorList>
    </citation>
    <scope>NUCLEOTIDE SEQUENCE [LARGE SCALE GENOMIC DNA]</scope>
    <source>
        <strain evidence="2 3">AM-OR11-056</strain>
    </source>
</reference>
<proteinExistence type="predicted"/>
<evidence type="ECO:0000256" key="1">
    <source>
        <dbReference type="SAM" id="MobiDB-lite"/>
    </source>
</evidence>
<organism evidence="2 3">
    <name type="scientific">Rhizopogon vesiculosus</name>
    <dbReference type="NCBI Taxonomy" id="180088"/>
    <lineage>
        <taxon>Eukaryota</taxon>
        <taxon>Fungi</taxon>
        <taxon>Dikarya</taxon>
        <taxon>Basidiomycota</taxon>
        <taxon>Agaricomycotina</taxon>
        <taxon>Agaricomycetes</taxon>
        <taxon>Agaricomycetidae</taxon>
        <taxon>Boletales</taxon>
        <taxon>Suillineae</taxon>
        <taxon>Rhizopogonaceae</taxon>
        <taxon>Rhizopogon</taxon>
    </lineage>
</organism>
<feature type="compositionally biased region" description="Polar residues" evidence="1">
    <location>
        <begin position="30"/>
        <end position="58"/>
    </location>
</feature>
<accession>A0A1J8QAR8</accession>
<dbReference type="OrthoDB" id="2687273at2759"/>
<gene>
    <name evidence="2" type="ORF">AZE42_11196</name>
</gene>
<feature type="region of interest" description="Disordered" evidence="1">
    <location>
        <begin position="95"/>
        <end position="117"/>
    </location>
</feature>
<dbReference type="AlphaFoldDB" id="A0A1J8QAR8"/>